<organism evidence="2 3">
    <name type="scientific">Colletotrichum kahawae</name>
    <name type="common">Coffee berry disease fungus</name>
    <dbReference type="NCBI Taxonomy" id="34407"/>
    <lineage>
        <taxon>Eukaryota</taxon>
        <taxon>Fungi</taxon>
        <taxon>Dikarya</taxon>
        <taxon>Ascomycota</taxon>
        <taxon>Pezizomycotina</taxon>
        <taxon>Sordariomycetes</taxon>
        <taxon>Hypocreomycetidae</taxon>
        <taxon>Glomerellales</taxon>
        <taxon>Glomerellaceae</taxon>
        <taxon>Colletotrichum</taxon>
        <taxon>Colletotrichum gloeosporioides species complex</taxon>
    </lineage>
</organism>
<sequence length="68" mass="7908">MNMRMRKQRGYQGWILTKRDDRMNLKPKQPRPNSQMDETILKVRTGVEEGAAAAEKVLQHEARGNIND</sequence>
<dbReference type="AlphaFoldDB" id="A0AAD9YLA2"/>
<reference evidence="2" key="1">
    <citation type="submission" date="2023-02" db="EMBL/GenBank/DDBJ databases">
        <title>Colletotrichum kahawae CIFC_Que2 genome sequencing and assembly.</title>
        <authorList>
            <person name="Baroncelli R."/>
        </authorList>
    </citation>
    <scope>NUCLEOTIDE SEQUENCE</scope>
    <source>
        <strain evidence="2">CIFC_Que2</strain>
    </source>
</reference>
<dbReference type="Proteomes" id="UP001281614">
    <property type="component" value="Unassembled WGS sequence"/>
</dbReference>
<evidence type="ECO:0000256" key="1">
    <source>
        <dbReference type="SAM" id="MobiDB-lite"/>
    </source>
</evidence>
<evidence type="ECO:0000313" key="2">
    <source>
        <dbReference type="EMBL" id="KAK2769264.1"/>
    </source>
</evidence>
<evidence type="ECO:0000313" key="3">
    <source>
        <dbReference type="Proteomes" id="UP001281614"/>
    </source>
</evidence>
<dbReference type="EMBL" id="VYYT01000112">
    <property type="protein sequence ID" value="KAK2769264.1"/>
    <property type="molecule type" value="Genomic_DNA"/>
</dbReference>
<protein>
    <submittedName>
        <fullName evidence="2">Uncharacterized protein</fullName>
    </submittedName>
</protein>
<feature type="region of interest" description="Disordered" evidence="1">
    <location>
        <begin position="1"/>
        <end position="35"/>
    </location>
</feature>
<accession>A0AAD9YLA2</accession>
<proteinExistence type="predicted"/>
<comment type="caution">
    <text evidence="2">The sequence shown here is derived from an EMBL/GenBank/DDBJ whole genome shotgun (WGS) entry which is preliminary data.</text>
</comment>
<gene>
    <name evidence="2" type="ORF">CKAH01_00871</name>
</gene>
<keyword evidence="3" id="KW-1185">Reference proteome</keyword>
<name>A0AAD9YLA2_COLKA</name>